<dbReference type="Pfam" id="PF00595">
    <property type="entry name" value="PDZ"/>
    <property type="match status" value="5"/>
</dbReference>
<feature type="region of interest" description="Disordered" evidence="4">
    <location>
        <begin position="436"/>
        <end position="520"/>
    </location>
</feature>
<dbReference type="PROSITE" id="PS50106">
    <property type="entry name" value="PDZ"/>
    <property type="match status" value="5"/>
</dbReference>
<keyword evidence="2" id="KW-0963">Cytoplasm</keyword>
<evidence type="ECO:0000259" key="5">
    <source>
        <dbReference type="PROSITE" id="PS50106"/>
    </source>
</evidence>
<dbReference type="GO" id="GO:0005737">
    <property type="term" value="C:cytoplasm"/>
    <property type="evidence" value="ECO:0007669"/>
    <property type="project" value="UniProtKB-SubCell"/>
</dbReference>
<dbReference type="SUPFAM" id="SSF50156">
    <property type="entry name" value="PDZ domain-like"/>
    <property type="match status" value="5"/>
</dbReference>
<feature type="domain" description="PDZ" evidence="5">
    <location>
        <begin position="726"/>
        <end position="808"/>
    </location>
</feature>
<evidence type="ECO:0000313" key="7">
    <source>
        <dbReference type="Proteomes" id="UP000789390"/>
    </source>
</evidence>
<dbReference type="CDD" id="cd06683">
    <property type="entry name" value="PDZ6_GRIP1-2-like"/>
    <property type="match status" value="1"/>
</dbReference>
<protein>
    <recommendedName>
        <fullName evidence="5">PDZ domain-containing protein</fullName>
    </recommendedName>
</protein>
<feature type="region of interest" description="Disordered" evidence="4">
    <location>
        <begin position="73"/>
        <end position="179"/>
    </location>
</feature>
<dbReference type="InterPro" id="IPR043545">
    <property type="entry name" value="GRIP1/2"/>
</dbReference>
<feature type="compositionally biased region" description="Low complexity" evidence="4">
    <location>
        <begin position="497"/>
        <end position="517"/>
    </location>
</feature>
<dbReference type="OrthoDB" id="75502at2759"/>
<dbReference type="Proteomes" id="UP000789390">
    <property type="component" value="Unassembled WGS sequence"/>
</dbReference>
<name>A0A8J2WSV3_9CRUS</name>
<evidence type="ECO:0000256" key="2">
    <source>
        <dbReference type="ARBA" id="ARBA00022490"/>
    </source>
</evidence>
<organism evidence="6 7">
    <name type="scientific">Daphnia galeata</name>
    <dbReference type="NCBI Taxonomy" id="27404"/>
    <lineage>
        <taxon>Eukaryota</taxon>
        <taxon>Metazoa</taxon>
        <taxon>Ecdysozoa</taxon>
        <taxon>Arthropoda</taxon>
        <taxon>Crustacea</taxon>
        <taxon>Branchiopoda</taxon>
        <taxon>Diplostraca</taxon>
        <taxon>Cladocera</taxon>
        <taxon>Anomopoda</taxon>
        <taxon>Daphniidae</taxon>
        <taxon>Daphnia</taxon>
    </lineage>
</organism>
<feature type="domain" description="PDZ" evidence="5">
    <location>
        <begin position="222"/>
        <end position="314"/>
    </location>
</feature>
<dbReference type="GO" id="GO:0098887">
    <property type="term" value="P:neurotransmitter receptor transport, endosome to postsynaptic membrane"/>
    <property type="evidence" value="ECO:0007669"/>
    <property type="project" value="TreeGrafter"/>
</dbReference>
<sequence length="929" mass="99470">MGLTPRDFDFSLIFANPQRRRENGRPSQQKLFKYILLEKGVERLFLVALRSSCLGICQPRVVYYATPFNTRPSGRTSYTTNIAPSHPYNESESPTPSLSSLHSSSLSSSSSTASTSSSDHNQSLVETPNTKRDAEFTIETDSHGNRLVIQHATGDKGGSVRSRSSLNGLSSRNGVGAGDEENNIHRILHQPDVDYELPASNSSYAGSISVQRQPNISIRTKEIRLVRDGVGSGSSSGDGGYGITLRSNNNNNSAGCDSNNGIKNGRSFIITFVKPNSPADRDGTVQIGDRVLSVNGRELAGCSLIQAQKWIRETDKLTAVIEYDVALVDRSQYAHSPLLVEVEKSPGSLLGINLVAENNVSSKTNNQRGVVIESITSASIAERCGALHPGDQILAVGDVRLDGANGVDVQEVARLLRSTSNYSGDIVKLIVAPSGMGHHRSRNVSSEHGGSRRALLPPPSPRPSQCGTLRSRLSSRTKSRSGIQRMENCSTRLETASVASSGQSGSSKGSMNSPSTSHGRVMLSHPEWVTVTLQIDCRGSYGLALGRATDHEAPVVINVESNSPCDRAGCIQPGDRILRINQQSTAGMNLDEVVELMRDSKPRMTLDVEFDVADSVVPATGVYWLKLIKPTGSSSTFGITLQDDTKVQRTSDGSLIVSAVLPGSVAHRTGSVQAGDRLLAINNSRVEVLTVDEALTVLQSEQVIRLKLHKSQSVDELPQQAPVVYTVELVRHGGPLGITISGTESPDDPITISGLTEGGLAERTGALHAGDRLLAINGRSLQGKLLSEAIEILQNSGDIVTLKIGKSSAKVLNNTGELQREDYLPLKLPPLPSIDSAVESWVSGASNRACSNNNNNNDSSTPIYTAESATVRRRQTNNREQCWDMLSSPSVDSGQFEVQCNVIVNGPVPSPSNSSGTPSPGQQQQQQQG</sequence>
<dbReference type="SMART" id="SM00228">
    <property type="entry name" value="PDZ"/>
    <property type="match status" value="5"/>
</dbReference>
<evidence type="ECO:0000256" key="3">
    <source>
        <dbReference type="ARBA" id="ARBA00022737"/>
    </source>
</evidence>
<dbReference type="PANTHER" id="PTHR46227:SF2">
    <property type="entry name" value="FI03335P"/>
    <property type="match status" value="1"/>
</dbReference>
<comment type="subcellular location">
    <subcellularLocation>
        <location evidence="1">Cytoplasm</location>
    </subcellularLocation>
</comment>
<dbReference type="EMBL" id="CAKKLH010000301">
    <property type="protein sequence ID" value="CAH0110199.1"/>
    <property type="molecule type" value="Genomic_DNA"/>
</dbReference>
<feature type="compositionally biased region" description="Polar residues" evidence="4">
    <location>
        <begin position="73"/>
        <end position="83"/>
    </location>
</feature>
<feature type="compositionally biased region" description="Low complexity" evidence="4">
    <location>
        <begin position="911"/>
        <end position="929"/>
    </location>
</feature>
<proteinExistence type="predicted"/>
<feature type="domain" description="PDZ" evidence="5">
    <location>
        <begin position="339"/>
        <end position="421"/>
    </location>
</feature>
<feature type="region of interest" description="Disordered" evidence="4">
    <location>
        <begin position="904"/>
        <end position="929"/>
    </location>
</feature>
<feature type="domain" description="PDZ" evidence="5">
    <location>
        <begin position="624"/>
        <end position="700"/>
    </location>
</feature>
<gene>
    <name evidence="6" type="ORF">DGAL_LOCUS13750</name>
</gene>
<keyword evidence="3" id="KW-0677">Repeat</keyword>
<reference evidence="6" key="1">
    <citation type="submission" date="2021-11" db="EMBL/GenBank/DDBJ databases">
        <authorList>
            <person name="Schell T."/>
        </authorList>
    </citation>
    <scope>NUCLEOTIDE SEQUENCE</scope>
    <source>
        <strain evidence="6">M5</strain>
    </source>
</reference>
<evidence type="ECO:0000313" key="6">
    <source>
        <dbReference type="EMBL" id="CAH0110199.1"/>
    </source>
</evidence>
<evidence type="ECO:0000256" key="4">
    <source>
        <dbReference type="SAM" id="MobiDB-lite"/>
    </source>
</evidence>
<evidence type="ECO:0000256" key="1">
    <source>
        <dbReference type="ARBA" id="ARBA00004496"/>
    </source>
</evidence>
<dbReference type="Gene3D" id="2.30.42.10">
    <property type="match status" value="5"/>
</dbReference>
<comment type="caution">
    <text evidence="6">The sequence shown here is derived from an EMBL/GenBank/DDBJ whole genome shotgun (WGS) entry which is preliminary data.</text>
</comment>
<feature type="region of interest" description="Disordered" evidence="4">
    <location>
        <begin position="848"/>
        <end position="875"/>
    </location>
</feature>
<keyword evidence="7" id="KW-1185">Reference proteome</keyword>
<feature type="compositionally biased region" description="Low complexity" evidence="4">
    <location>
        <begin position="159"/>
        <end position="174"/>
    </location>
</feature>
<dbReference type="InterPro" id="IPR036034">
    <property type="entry name" value="PDZ_sf"/>
</dbReference>
<feature type="compositionally biased region" description="Basic and acidic residues" evidence="4">
    <location>
        <begin position="129"/>
        <end position="144"/>
    </location>
</feature>
<feature type="domain" description="PDZ" evidence="5">
    <location>
        <begin position="530"/>
        <end position="612"/>
    </location>
</feature>
<feature type="compositionally biased region" description="Polar residues" evidence="4">
    <location>
        <begin position="119"/>
        <end position="128"/>
    </location>
</feature>
<dbReference type="PANTHER" id="PTHR46227">
    <property type="entry name" value="GLUTAMATE RECEPTOR-INTERACTING PROTEIN GRIP"/>
    <property type="match status" value="1"/>
</dbReference>
<dbReference type="AlphaFoldDB" id="A0A8J2WSV3"/>
<dbReference type="InterPro" id="IPR001478">
    <property type="entry name" value="PDZ"/>
</dbReference>
<feature type="compositionally biased region" description="Low complexity" evidence="4">
    <location>
        <begin position="91"/>
        <end position="118"/>
    </location>
</feature>
<accession>A0A8J2WSV3</accession>